<keyword evidence="2" id="KW-1185">Reference proteome</keyword>
<evidence type="ECO:0008006" key="3">
    <source>
        <dbReference type="Google" id="ProtNLM"/>
    </source>
</evidence>
<organism evidence="1 2">
    <name type="scientific">Bacillus phage Eldridge</name>
    <dbReference type="NCBI Taxonomy" id="1776293"/>
    <lineage>
        <taxon>Viruses</taxon>
        <taxon>Duplodnaviria</taxon>
        <taxon>Heunggongvirae</taxon>
        <taxon>Uroviricota</taxon>
        <taxon>Caudoviricetes</taxon>
        <taxon>Herelleviridae</taxon>
        <taxon>Bastillevirinae</taxon>
        <taxon>Eldridgevirus</taxon>
        <taxon>Eldridgevirus eldridge</taxon>
    </lineage>
</organism>
<protein>
    <recommendedName>
        <fullName evidence="3">Homing endonuclease</fullName>
    </recommendedName>
</protein>
<dbReference type="Gene3D" id="3.40.960.10">
    <property type="entry name" value="VSR Endonuclease"/>
    <property type="match status" value="1"/>
</dbReference>
<proteinExistence type="predicted"/>
<name>A0A0Y0AEN2_9CAUD</name>
<dbReference type="KEGG" id="vg:28801727"/>
<dbReference type="GeneID" id="28801727"/>
<gene>
    <name evidence="1" type="ORF">Eldridge_068</name>
</gene>
<dbReference type="Proteomes" id="UP000204502">
    <property type="component" value="Segment"/>
</dbReference>
<sequence>MPRRLTYEEVRDAIAKEGYTLVSEEYINATTKLDIRCPHDHTFPMRWNDFKTGFRCKYCSGKAQYTLKQVKEIVESRGYTLLDTDYENSHSYLNMLCPEGHPCKIKFHAFNNRGDGCGICGNDKRAKSNTYTYEEVKELIYTAGYVLLSQDYRGSNNKIDIQCNKNHAFPMTLKMFNQGQRCPICKNSKGEALVYSILEELIGRDSFNTQHKVMVGGRRLYFDFCIDNLFIEYDGIQHFEPIEQFGGLEGFRKTKIRDRMKNNYVEKRDNTDLLRLPYYLTNEEVRDHIIQFLSKHRII</sequence>
<reference evidence="1 2" key="1">
    <citation type="journal article" date="2016" name="Genome Announc.">
        <title>Complete Genome Sequence of Bacillus megaterium Bacteriophage Eldridge.</title>
        <authorList>
            <person name="Reveille A.M."/>
            <person name="Eldridge K.A."/>
            <person name="Temple L.M."/>
        </authorList>
    </citation>
    <scope>NUCLEOTIDE SEQUENCE [LARGE SCALE GENOMIC DNA]</scope>
</reference>
<dbReference type="EMBL" id="KU253712">
    <property type="protein sequence ID" value="AMB18648.1"/>
    <property type="molecule type" value="Genomic_DNA"/>
</dbReference>
<dbReference type="RefSeq" id="YP_009274772.1">
    <property type="nucleotide sequence ID" value="NC_030920.1"/>
</dbReference>
<evidence type="ECO:0000313" key="2">
    <source>
        <dbReference type="Proteomes" id="UP000204502"/>
    </source>
</evidence>
<accession>A0A0Y0AEN2</accession>
<evidence type="ECO:0000313" key="1">
    <source>
        <dbReference type="EMBL" id="AMB18648.1"/>
    </source>
</evidence>
<dbReference type="OrthoDB" id="24132at10239"/>